<dbReference type="RefSeq" id="XP_052948485.1">
    <property type="nucleotide sequence ID" value="XM_053088195.1"/>
</dbReference>
<evidence type="ECO:0000313" key="2">
    <source>
        <dbReference type="Proteomes" id="UP001164286"/>
    </source>
</evidence>
<protein>
    <submittedName>
        <fullName evidence="1">Uncharacterized protein</fullName>
    </submittedName>
</protein>
<sequence length="131" mass="14315">MSTSNTTFSGPTPALLATLPRSMSMSSASSVSSTSSVYSRTADDLIDRLAAQDPHSTLHLWSAGNIRLSSGRDLTVPIQESTELIKAMQRDARFELVGVHHYGHDEDDWKISFRRTTIIYAPSSPSLSDSE</sequence>
<proteinExistence type="predicted"/>
<dbReference type="GeneID" id="77727400"/>
<gene>
    <name evidence="1" type="ORF">MKK02DRAFT_31035</name>
</gene>
<organism evidence="1 2">
    <name type="scientific">Dioszegia hungarica</name>
    <dbReference type="NCBI Taxonomy" id="4972"/>
    <lineage>
        <taxon>Eukaryota</taxon>
        <taxon>Fungi</taxon>
        <taxon>Dikarya</taxon>
        <taxon>Basidiomycota</taxon>
        <taxon>Agaricomycotina</taxon>
        <taxon>Tremellomycetes</taxon>
        <taxon>Tremellales</taxon>
        <taxon>Bulleribasidiaceae</taxon>
        <taxon>Dioszegia</taxon>
    </lineage>
</organism>
<dbReference type="Proteomes" id="UP001164286">
    <property type="component" value="Unassembled WGS sequence"/>
</dbReference>
<dbReference type="EMBL" id="JAKWFO010000002">
    <property type="protein sequence ID" value="KAI9638708.1"/>
    <property type="molecule type" value="Genomic_DNA"/>
</dbReference>
<keyword evidence="2" id="KW-1185">Reference proteome</keyword>
<accession>A0AA38HBZ5</accession>
<reference evidence="1" key="1">
    <citation type="journal article" date="2022" name="G3 (Bethesda)">
        <title>High quality genome of the basidiomycete yeast Dioszegia hungarica PDD-24b-2 isolated from cloud water.</title>
        <authorList>
            <person name="Jarrige D."/>
            <person name="Haridas S."/>
            <person name="Bleykasten-Grosshans C."/>
            <person name="Joly M."/>
            <person name="Nadalig T."/>
            <person name="Sancelme M."/>
            <person name="Vuilleumier S."/>
            <person name="Grigoriev I.V."/>
            <person name="Amato P."/>
            <person name="Bringel F."/>
        </authorList>
    </citation>
    <scope>NUCLEOTIDE SEQUENCE</scope>
    <source>
        <strain evidence="1">PDD-24b-2</strain>
    </source>
</reference>
<comment type="caution">
    <text evidence="1">The sequence shown here is derived from an EMBL/GenBank/DDBJ whole genome shotgun (WGS) entry which is preliminary data.</text>
</comment>
<evidence type="ECO:0000313" key="1">
    <source>
        <dbReference type="EMBL" id="KAI9638708.1"/>
    </source>
</evidence>
<dbReference type="AlphaFoldDB" id="A0AA38HBZ5"/>
<name>A0AA38HBZ5_9TREE</name>